<dbReference type="InterPro" id="IPR004447">
    <property type="entry name" value="Peptidase_S41A"/>
</dbReference>
<keyword evidence="3 5" id="KW-0378">Hydrolase</keyword>
<dbReference type="PANTHER" id="PTHR32060:SF22">
    <property type="entry name" value="CARBOXYL-TERMINAL-PROCESSING PEPTIDASE 3, CHLOROPLASTIC"/>
    <property type="match status" value="1"/>
</dbReference>
<keyword evidence="6" id="KW-0732">Signal</keyword>
<dbReference type="InterPro" id="IPR041489">
    <property type="entry name" value="PDZ_6"/>
</dbReference>
<proteinExistence type="inferred from homology"/>
<keyword evidence="4 5" id="KW-0720">Serine protease</keyword>
<organism evidence="8 9">
    <name type="scientific">Cohnella abietis</name>
    <dbReference type="NCBI Taxonomy" id="2507935"/>
    <lineage>
        <taxon>Bacteria</taxon>
        <taxon>Bacillati</taxon>
        <taxon>Bacillota</taxon>
        <taxon>Bacilli</taxon>
        <taxon>Bacillales</taxon>
        <taxon>Paenibacillaceae</taxon>
        <taxon>Cohnella</taxon>
    </lineage>
</organism>
<name>A0A3T1D6F4_9BACL</name>
<dbReference type="InterPro" id="IPR005151">
    <property type="entry name" value="Tail-specific_protease"/>
</dbReference>
<evidence type="ECO:0000256" key="4">
    <source>
        <dbReference type="ARBA" id="ARBA00022825"/>
    </source>
</evidence>
<dbReference type="GO" id="GO:0008236">
    <property type="term" value="F:serine-type peptidase activity"/>
    <property type="evidence" value="ECO:0007669"/>
    <property type="project" value="UniProtKB-KW"/>
</dbReference>
<evidence type="ECO:0000256" key="6">
    <source>
        <dbReference type="SAM" id="SignalP"/>
    </source>
</evidence>
<dbReference type="Pfam" id="PF03572">
    <property type="entry name" value="Peptidase_S41"/>
    <property type="match status" value="1"/>
</dbReference>
<dbReference type="InterPro" id="IPR036034">
    <property type="entry name" value="PDZ_sf"/>
</dbReference>
<evidence type="ECO:0000256" key="5">
    <source>
        <dbReference type="RuleBase" id="RU004404"/>
    </source>
</evidence>
<evidence type="ECO:0000256" key="3">
    <source>
        <dbReference type="ARBA" id="ARBA00022801"/>
    </source>
</evidence>
<evidence type="ECO:0000256" key="2">
    <source>
        <dbReference type="ARBA" id="ARBA00022670"/>
    </source>
</evidence>
<reference evidence="8 9" key="1">
    <citation type="submission" date="2019-01" db="EMBL/GenBank/DDBJ databases">
        <title>Complete genome sequence of Cohnella hallensis HS21 isolated from Korean fir (Abies koreana) rhizospheric soil.</title>
        <authorList>
            <person name="Jiang L."/>
            <person name="Kang S.W."/>
            <person name="Kim S."/>
            <person name="Jung J."/>
            <person name="Kim C.Y."/>
            <person name="Kim D.H."/>
            <person name="Kim S.W."/>
            <person name="Lee J."/>
        </authorList>
    </citation>
    <scope>NUCLEOTIDE SEQUENCE [LARGE SCALE GENOMIC DNA]</scope>
    <source>
        <strain evidence="8 9">HS21</strain>
    </source>
</reference>
<evidence type="ECO:0000256" key="1">
    <source>
        <dbReference type="ARBA" id="ARBA00009179"/>
    </source>
</evidence>
<dbReference type="Pfam" id="PF17820">
    <property type="entry name" value="PDZ_6"/>
    <property type="match status" value="1"/>
</dbReference>
<gene>
    <name evidence="8" type="ORF">KCTCHS21_30380</name>
</gene>
<sequence>MKLFRRSRISLALFLSLAIFLCGVPSALGATASQLQEVRGLLEKYHISKPSEEDLNYTEINAMIESLHDPYTQYFDDAQWAAFNSALEQTFVGVGIVLAEDKGIVYVEDVIAGGPAEASGVQAGDLIVGAGGKLFKSTTIADVQKELRGIEGSVVTISVNRNGKVLKIKITRKPIHLPVVTTRMLDSGIGYLALSGFTSDAGSEVKSQLAKLEEKGLTSLVLDLRNNGGGYVNAAQEIAGLFVEEGVLAHMRDRDGTDEPLEVEGSTKPYPVIILVNGNSASASELLSGALQDYGVAKLVGTTTYGKGVVQSIIPVKSGGKLKVTIQEYFTPNDRKVDKVGLYPDLFVNGVAEQLIGAYRLAGGEKMSLVSNKASLSINGVKMSQSKAVWKDKNVWYVNMKLAASLLESNLSYDAKNRSITLANDSQAQTLKSNDSHLKIIDGKSSIDIALLKKWYPSLSYSVAGDSLTLTVN</sequence>
<dbReference type="Proteomes" id="UP000289856">
    <property type="component" value="Chromosome"/>
</dbReference>
<dbReference type="RefSeq" id="WP_130609665.1">
    <property type="nucleotide sequence ID" value="NZ_AP019400.1"/>
</dbReference>
<accession>A0A3T1D6F4</accession>
<dbReference type="NCBIfam" id="TIGR00225">
    <property type="entry name" value="prc"/>
    <property type="match status" value="1"/>
</dbReference>
<dbReference type="InterPro" id="IPR029045">
    <property type="entry name" value="ClpP/crotonase-like_dom_sf"/>
</dbReference>
<dbReference type="EMBL" id="AP019400">
    <property type="protein sequence ID" value="BBI33639.1"/>
    <property type="molecule type" value="Genomic_DNA"/>
</dbReference>
<evidence type="ECO:0000313" key="9">
    <source>
        <dbReference type="Proteomes" id="UP000289856"/>
    </source>
</evidence>
<dbReference type="InterPro" id="IPR001478">
    <property type="entry name" value="PDZ"/>
</dbReference>
<feature type="signal peptide" evidence="6">
    <location>
        <begin position="1"/>
        <end position="32"/>
    </location>
</feature>
<feature type="domain" description="PDZ" evidence="7">
    <location>
        <begin position="84"/>
        <end position="162"/>
    </location>
</feature>
<dbReference type="SUPFAM" id="SSF50156">
    <property type="entry name" value="PDZ domain-like"/>
    <property type="match status" value="1"/>
</dbReference>
<keyword evidence="2 5" id="KW-0645">Protease</keyword>
<evidence type="ECO:0000259" key="7">
    <source>
        <dbReference type="PROSITE" id="PS50106"/>
    </source>
</evidence>
<dbReference type="Gene3D" id="3.90.226.10">
    <property type="entry name" value="2-enoyl-CoA Hydratase, Chain A, domain 1"/>
    <property type="match status" value="1"/>
</dbReference>
<dbReference type="SMART" id="SM00245">
    <property type="entry name" value="TSPc"/>
    <property type="match status" value="1"/>
</dbReference>
<comment type="similarity">
    <text evidence="1 5">Belongs to the peptidase S41A family.</text>
</comment>
<dbReference type="SUPFAM" id="SSF52096">
    <property type="entry name" value="ClpP/crotonase"/>
    <property type="match status" value="1"/>
</dbReference>
<dbReference type="PANTHER" id="PTHR32060">
    <property type="entry name" value="TAIL-SPECIFIC PROTEASE"/>
    <property type="match status" value="1"/>
</dbReference>
<dbReference type="AlphaFoldDB" id="A0A3T1D6F4"/>
<dbReference type="CDD" id="cd07560">
    <property type="entry name" value="Peptidase_S41_CPP"/>
    <property type="match status" value="1"/>
</dbReference>
<dbReference type="PROSITE" id="PS50106">
    <property type="entry name" value="PDZ"/>
    <property type="match status" value="1"/>
</dbReference>
<evidence type="ECO:0000313" key="8">
    <source>
        <dbReference type="EMBL" id="BBI33639.1"/>
    </source>
</evidence>
<dbReference type="SMART" id="SM00228">
    <property type="entry name" value="PDZ"/>
    <property type="match status" value="1"/>
</dbReference>
<feature type="chain" id="PRO_5019365035" description="PDZ domain-containing protein" evidence="6">
    <location>
        <begin position="33"/>
        <end position="473"/>
    </location>
</feature>
<protein>
    <recommendedName>
        <fullName evidence="7">PDZ domain-containing protein</fullName>
    </recommendedName>
</protein>
<dbReference type="Gene3D" id="3.30.750.44">
    <property type="match status" value="1"/>
</dbReference>
<keyword evidence="9" id="KW-1185">Reference proteome</keyword>
<dbReference type="CDD" id="cd06782">
    <property type="entry name" value="cpPDZ_CPP-like"/>
    <property type="match status" value="1"/>
</dbReference>
<dbReference type="KEGG" id="cohn:KCTCHS21_30380"/>
<dbReference type="GO" id="GO:0006508">
    <property type="term" value="P:proteolysis"/>
    <property type="evidence" value="ECO:0007669"/>
    <property type="project" value="UniProtKB-KW"/>
</dbReference>
<dbReference type="Gene3D" id="2.30.42.10">
    <property type="match status" value="1"/>
</dbReference>
<dbReference type="OrthoDB" id="9812068at2"/>
<dbReference type="GO" id="GO:0004175">
    <property type="term" value="F:endopeptidase activity"/>
    <property type="evidence" value="ECO:0007669"/>
    <property type="project" value="TreeGrafter"/>
</dbReference>